<protein>
    <recommendedName>
        <fullName evidence="8">Growth hormone-inducible transmembrane protein</fullName>
    </recommendedName>
</protein>
<keyword evidence="4 5" id="KW-0472">Membrane</keyword>
<keyword evidence="2 5" id="KW-0812">Transmembrane</keyword>
<organism evidence="6 7">
    <name type="scientific">Acrasis kona</name>
    <dbReference type="NCBI Taxonomy" id="1008807"/>
    <lineage>
        <taxon>Eukaryota</taxon>
        <taxon>Discoba</taxon>
        <taxon>Heterolobosea</taxon>
        <taxon>Tetramitia</taxon>
        <taxon>Eutetramitia</taxon>
        <taxon>Acrasidae</taxon>
        <taxon>Acrasis</taxon>
    </lineage>
</organism>
<evidence type="ECO:0000256" key="2">
    <source>
        <dbReference type="ARBA" id="ARBA00022692"/>
    </source>
</evidence>
<feature type="transmembrane region" description="Helical" evidence="5">
    <location>
        <begin position="272"/>
        <end position="294"/>
    </location>
</feature>
<dbReference type="EMBL" id="JAOPGA020000471">
    <property type="protein sequence ID" value="KAL0478833.1"/>
    <property type="molecule type" value="Genomic_DNA"/>
</dbReference>
<dbReference type="PANTHER" id="PTHR23291">
    <property type="entry name" value="BAX INHIBITOR-RELATED"/>
    <property type="match status" value="1"/>
</dbReference>
<dbReference type="Pfam" id="PF01027">
    <property type="entry name" value="Bax1-I"/>
    <property type="match status" value="1"/>
</dbReference>
<sequence length="355" mass="38913">MNRIINTTPRVAKIFTLNKSLPRILLGIQRNFSKATETKRLIVKNEATMMNLNAQSGYRQKRSYSYQNIAAPGLSNNELFMGLGGLAALIGVGYYASKYWNTPSIAVNSGVLEQESIPKHVQDYLLNTYKYVVAGLGITAGAAVVAFKQGVAFKLMNANPWVLLLGFGGATIGTMIATKMIHPDNTVPKHLMFTAFNVVMGVSLCTLGFIAPQILYRAGLYTLAMVGGLSYVAMNAKEDRFLYMGGPLMAGLCVLVVASFSSMLLPARFVQTLALMDALVLYGGLALFGGFMLYDTQRIMAEARIFAGEKQLTIHNGQQVIAKPDYINSSISLYMNIINIFVRLVMILSNNNRRK</sequence>
<comment type="caution">
    <text evidence="6">The sequence shown here is derived from an EMBL/GenBank/DDBJ whole genome shotgun (WGS) entry which is preliminary data.</text>
</comment>
<dbReference type="Proteomes" id="UP001431209">
    <property type="component" value="Unassembled WGS sequence"/>
</dbReference>
<keyword evidence="7" id="KW-1185">Reference proteome</keyword>
<dbReference type="InterPro" id="IPR006214">
    <property type="entry name" value="Bax_inhibitor_1-related"/>
</dbReference>
<evidence type="ECO:0008006" key="8">
    <source>
        <dbReference type="Google" id="ProtNLM"/>
    </source>
</evidence>
<evidence type="ECO:0000256" key="3">
    <source>
        <dbReference type="ARBA" id="ARBA00022989"/>
    </source>
</evidence>
<dbReference type="PANTHER" id="PTHR23291:SF112">
    <property type="entry name" value="GROWTH HORMONE-INDUCIBLE TRANSMEMBRANE PROTEIN"/>
    <property type="match status" value="1"/>
</dbReference>
<feature type="transmembrane region" description="Helical" evidence="5">
    <location>
        <begin position="159"/>
        <end position="178"/>
    </location>
</feature>
<reference evidence="6 7" key="1">
    <citation type="submission" date="2024-03" db="EMBL/GenBank/DDBJ databases">
        <title>The Acrasis kona genome and developmental transcriptomes reveal deep origins of eukaryotic multicellular pathways.</title>
        <authorList>
            <person name="Sheikh S."/>
            <person name="Fu C.-J."/>
            <person name="Brown M.W."/>
            <person name="Baldauf S.L."/>
        </authorList>
    </citation>
    <scope>NUCLEOTIDE SEQUENCE [LARGE SCALE GENOMIC DNA]</scope>
    <source>
        <strain evidence="6 7">ATCC MYA-3509</strain>
    </source>
</reference>
<evidence type="ECO:0000313" key="6">
    <source>
        <dbReference type="EMBL" id="KAL0478833.1"/>
    </source>
</evidence>
<keyword evidence="3 5" id="KW-1133">Transmembrane helix</keyword>
<dbReference type="AlphaFoldDB" id="A0AAW2YN69"/>
<comment type="subcellular location">
    <subcellularLocation>
        <location evidence="1">Membrane</location>
        <topology evidence="1">Multi-pass membrane protein</topology>
    </subcellularLocation>
</comment>
<accession>A0AAW2YN69</accession>
<evidence type="ECO:0000256" key="1">
    <source>
        <dbReference type="ARBA" id="ARBA00004141"/>
    </source>
</evidence>
<feature type="transmembrane region" description="Helical" evidence="5">
    <location>
        <begin position="128"/>
        <end position="147"/>
    </location>
</feature>
<dbReference type="GO" id="GO:0005743">
    <property type="term" value="C:mitochondrial inner membrane"/>
    <property type="evidence" value="ECO:0007669"/>
    <property type="project" value="TreeGrafter"/>
</dbReference>
<gene>
    <name evidence="6" type="ORF">AKO1_008254</name>
</gene>
<feature type="transmembrane region" description="Helical" evidence="5">
    <location>
        <begin position="79"/>
        <end position="97"/>
    </location>
</feature>
<feature type="transmembrane region" description="Helical" evidence="5">
    <location>
        <begin position="190"/>
        <end position="211"/>
    </location>
</feature>
<evidence type="ECO:0000256" key="4">
    <source>
        <dbReference type="ARBA" id="ARBA00023136"/>
    </source>
</evidence>
<evidence type="ECO:0000313" key="7">
    <source>
        <dbReference type="Proteomes" id="UP001431209"/>
    </source>
</evidence>
<proteinExistence type="predicted"/>
<name>A0AAW2YN69_9EUKA</name>
<evidence type="ECO:0000256" key="5">
    <source>
        <dbReference type="SAM" id="Phobius"/>
    </source>
</evidence>
<feature type="transmembrane region" description="Helical" evidence="5">
    <location>
        <begin position="242"/>
        <end position="265"/>
    </location>
</feature>